<feature type="transmembrane region" description="Helical" evidence="3">
    <location>
        <begin position="758"/>
        <end position="782"/>
    </location>
</feature>
<dbReference type="PANTHER" id="PTHR48445">
    <property type="entry name" value="OS02G0782100 PROTEIN"/>
    <property type="match status" value="1"/>
</dbReference>
<dbReference type="SUPFAM" id="SSF103473">
    <property type="entry name" value="MFS general substrate transporter"/>
    <property type="match status" value="3"/>
</dbReference>
<feature type="transmembrane region" description="Helical" evidence="3">
    <location>
        <begin position="827"/>
        <end position="847"/>
    </location>
</feature>
<feature type="transmembrane region" description="Helical" evidence="3">
    <location>
        <begin position="317"/>
        <end position="338"/>
    </location>
</feature>
<dbReference type="Gene3D" id="1.20.1250.20">
    <property type="entry name" value="MFS general substrate transporter like domains"/>
    <property type="match status" value="2"/>
</dbReference>
<dbReference type="InterPro" id="IPR011989">
    <property type="entry name" value="ARM-like"/>
</dbReference>
<feature type="compositionally biased region" description="Basic and acidic residues" evidence="2">
    <location>
        <begin position="2217"/>
        <end position="2226"/>
    </location>
</feature>
<dbReference type="CDD" id="cd17354">
    <property type="entry name" value="MFS_Mch1p_like"/>
    <property type="match status" value="2"/>
</dbReference>
<dbReference type="InterPro" id="IPR016024">
    <property type="entry name" value="ARM-type_fold"/>
</dbReference>
<evidence type="ECO:0000256" key="3">
    <source>
        <dbReference type="SAM" id="Phobius"/>
    </source>
</evidence>
<feature type="transmembrane region" description="Helical" evidence="3">
    <location>
        <begin position="212"/>
        <end position="233"/>
    </location>
</feature>
<dbReference type="InterPro" id="IPR057860">
    <property type="entry name" value="HEAT_RRP12_N"/>
</dbReference>
<keyword evidence="3" id="KW-0472">Membrane</keyword>
<evidence type="ECO:0000313" key="8">
    <source>
        <dbReference type="EMBL" id="AAC27411.1"/>
    </source>
</evidence>
<feature type="transmembrane region" description="Helical" evidence="3">
    <location>
        <begin position="931"/>
        <end position="949"/>
    </location>
</feature>
<dbReference type="InterPro" id="IPR036259">
    <property type="entry name" value="MFS_trans_sf"/>
</dbReference>
<keyword evidence="3" id="KW-0812">Transmembrane</keyword>
<evidence type="ECO:0000259" key="7">
    <source>
        <dbReference type="Pfam" id="PF25772"/>
    </source>
</evidence>
<dbReference type="EMBL" id="AC004481">
    <property type="protein sequence ID" value="AAC27411.1"/>
    <property type="molecule type" value="Genomic_DNA"/>
</dbReference>
<feature type="transmembrane region" description="Helical" evidence="3">
    <location>
        <begin position="666"/>
        <end position="684"/>
    </location>
</feature>
<feature type="region of interest" description="Disordered" evidence="2">
    <location>
        <begin position="2042"/>
        <end position="2061"/>
    </location>
</feature>
<dbReference type="InterPro" id="IPR012978">
    <property type="entry name" value="HEAT_RRP12"/>
</dbReference>
<reference key="1">
    <citation type="journal article" date="1999" name="Nature">
        <title>Sequence and analysis of chromosome 2 of the plant Arabidopsis thaliana.</title>
        <authorList>
            <person name="Lin X."/>
            <person name="Kaul S."/>
            <person name="Rounsley S."/>
            <person name="Shea T.P."/>
            <person name="Benito M.I."/>
            <person name="Town C.D."/>
            <person name="Fujii C.Y."/>
            <person name="Mason T."/>
            <person name="Bowman C.L."/>
            <person name="Barnstead M."/>
            <person name="Feldblyum T.V."/>
            <person name="Buell C.R."/>
            <person name="Ketchum K.A."/>
            <person name="Lee J."/>
            <person name="Ronning C.M."/>
            <person name="Koo H.L."/>
            <person name="Moffat K.S."/>
            <person name="Cronin L.A."/>
            <person name="Shen M."/>
            <person name="Pai G."/>
            <person name="Van Aken S."/>
            <person name="Umayam L."/>
            <person name="Tallon L.J."/>
            <person name="Gill J.E."/>
            <person name="Adams M.D."/>
            <person name="Carrera A.J."/>
            <person name="Creasy T.H."/>
            <person name="Goodman H.M."/>
            <person name="Somerville C.R."/>
            <person name="Copenhaver G.P."/>
            <person name="Preuss D."/>
            <person name="Nierman W.C."/>
            <person name="White O."/>
            <person name="Eisen J.A."/>
            <person name="Salzberg S.L."/>
            <person name="Fraser C.M."/>
            <person name="Venter J.C."/>
        </authorList>
    </citation>
    <scope>NUCLEOTIDE SEQUENCE [LARGE SCALE GENOMIC DNA]</scope>
    <source>
        <strain>cv. Columbia</strain>
    </source>
</reference>
<feature type="transmembrane region" description="Helical" evidence="3">
    <location>
        <begin position="180"/>
        <end position="200"/>
    </location>
</feature>
<feature type="transmembrane region" description="Helical" evidence="3">
    <location>
        <begin position="350"/>
        <end position="370"/>
    </location>
</feature>
<dbReference type="TAIR" id="AT2G34350"/>
<feature type="compositionally biased region" description="Basic and acidic residues" evidence="2">
    <location>
        <begin position="2159"/>
        <end position="2185"/>
    </location>
</feature>
<feature type="transmembrane region" description="Helical" evidence="3">
    <location>
        <begin position="444"/>
        <end position="469"/>
    </location>
</feature>
<feature type="transmembrane region" description="Helical" evidence="3">
    <location>
        <begin position="83"/>
        <end position="102"/>
    </location>
</feature>
<dbReference type="PANTHER" id="PTHR48445:SF1">
    <property type="entry name" value="OS02G0782100 PROTEIN"/>
    <property type="match status" value="1"/>
</dbReference>
<feature type="region of interest" description="Disordered" evidence="2">
    <location>
        <begin position="2282"/>
        <end position="2301"/>
    </location>
</feature>
<feature type="transmembrane region" description="Helical" evidence="3">
    <location>
        <begin position="1025"/>
        <end position="1046"/>
    </location>
</feature>
<feature type="transmembrane region" description="Helical" evidence="3">
    <location>
        <begin position="726"/>
        <end position="746"/>
    </location>
</feature>
<feature type="compositionally biased region" description="Low complexity" evidence="2">
    <location>
        <begin position="2186"/>
        <end position="2197"/>
    </location>
</feature>
<feature type="domain" description="NFD4 C-terminal" evidence="6">
    <location>
        <begin position="312"/>
        <end position="516"/>
    </location>
</feature>
<name>O80784_ARATH</name>
<feature type="transmembrane region" description="Helical" evidence="3">
    <location>
        <begin position="390"/>
        <end position="423"/>
    </location>
</feature>
<proteinExistence type="inferred from homology"/>
<reference evidence="8" key="3">
    <citation type="submission" date="2002-02" db="EMBL/GenBank/DDBJ databases">
        <authorList>
            <person name="Town C.D."/>
            <person name="Kaul S."/>
        </authorList>
    </citation>
    <scope>NUCLEOTIDE SEQUENCE</scope>
</reference>
<feature type="transmembrane region" description="Helical" evidence="3">
    <location>
        <begin position="489"/>
        <end position="509"/>
    </location>
</feature>
<evidence type="ECO:0000259" key="6">
    <source>
        <dbReference type="Pfam" id="PF23262"/>
    </source>
</evidence>
<feature type="transmembrane region" description="Helical" evidence="3">
    <location>
        <begin position="624"/>
        <end position="646"/>
    </location>
</feature>
<feature type="region of interest" description="Disordered" evidence="2">
    <location>
        <begin position="2075"/>
        <end position="2226"/>
    </location>
</feature>
<feature type="transmembrane region" description="Helical" evidence="3">
    <location>
        <begin position="1000"/>
        <end position="1019"/>
    </location>
</feature>
<dbReference type="ExpressionAtlas" id="O80784">
    <property type="expression patterns" value="baseline and differential"/>
</dbReference>
<feature type="domain" description="RRP12 HEAT" evidence="5">
    <location>
        <begin position="1416"/>
        <end position="1721"/>
    </location>
</feature>
<feature type="transmembrane region" description="Helical" evidence="3">
    <location>
        <begin position="696"/>
        <end position="720"/>
    </location>
</feature>
<evidence type="ECO:0000259" key="4">
    <source>
        <dbReference type="Pfam" id="PF06813"/>
    </source>
</evidence>
<sequence>MEFANTKWVAAAASIWIQSFSGASYTFGIYSSVLKSSQSYDQSTLDTVSVYKDIGANVGILSGLFYTAVASRKSGNGGFFSGPWLVIFVGLLQWFVGYGFIWMATSGVIPRPPVAMMCLFMFFAGHCQPFFNTAIVVTAVRNFSDYGGTAVGIMKGYLGLSGAILVQMYHIFCGGDPRNYILLLAVVPSLLILTLMPFVRTYDTVIAGDKKHLNGLSAISLIIVTYLMVVILVENIIGMSMPMKICSFTFLLLLLASPLLVAVRAQREEEHRFLSLDFPVTERTTLLDSPKLNSSSDVKDVMTNDMNVLEAICTTNFWLLFVAMICGMGSGLATINNIRQMGESLRYSTVQLNSLVSLWSIWNFLGRFGSGYISDTYLHSHGWPRPVFMAITLGLMAIGHIVMASGLLGSLYIGSLLVGLAYGSQWSLMPTITSEIFGVLHMGTIFYTISIASPVGSYFFSVKVIGYLYDKVASEDDHSCYGNHCFRTSFLIMAAMALLGSLVALVLLLRTKKFYATLVAKRILKNLIICVRKLTSGLAACQLPQVKSFEILVVKIVFKILNGNGDLAADKERCGSDNNEYTIENQTVSLFRLVQRFSNNSYLYDYIKLKLKALETMERINTKWVAAAASIWIQSFSGATYTFAIYSSILKSSQSYDQSTLDFVSVFKDIGGTFGIISGFLYTAMTSKSRGFGGPWVVVFVGLVQWFVGFFFIWASVVGLIAPPPVPLMCLFVFLAGHSLPFFNTANVVTAARNFSQYGGTAVGIMQGFLGLSGAILIQLYHAVCGGEGNPATFILLLAIVPTLVMFLAMPFVRVYETVTISDKKHLDGLSAISMIIAAYLMVVITVENVLGLSRSMQIFSFILVLLLLASPLLVAVRALREKRQTLSSLDGPVLDTSALLDPPSSNIFPDGDHLVAEDSNILEAMSTVNFWLLFLAMLCGMGSGFATVNNMRQIGESLRYSSVQLNSLVSLWSIWNFLGRFGAGYVSDTFLHKHSWPRPIFMAITLGVMAIGHIIVASGVQGSLYAGSVLIGMAYGSQWSLMPTITSEIFGIRHMGTIYFTISIAGPIGSYILSVKVIGYFYDKVASEDDNSCFGSQCFRTSFMIMASVALFGSLVASVLFFRTHKFYKNLVAKRNLKSLDSLFSAHAEPPVDVVQPHIVILSLVFPKVSAGVLKRDGLALRLVLNVLRLKSATPECLISGLKCLVHLLTTVESIMVNEGSDSYNILLNFVTHSDGKVRKLASSCLRDVLQKSHGTKAWQSVSGAITEMFQNYLDLAHKSEVGSTEGARGAKQVLYILSTLKECLALMSKKHIATLIEGFKVLMILRDPYITRPVIDSLNAVCLNPTSEVPVEALLEVLSLAAGLFSGHETSADAMTFTARLLKVGMTRSFTLNRDLCVVKLPSVFNGLNDIIASEHEEAIFAATDALKSLIFSCIDESLIREGVNEIRNSNLNVRKPSPTVIEKLCATVESLLDYKYHAVWDMAFQVVSAMFDKLGEHSAYFMRNTLQGLSDMQDLPDEGFPYRKQLHECVGSALGAMGPETFLSIVRLNLEANDLSEVKVWLFPILKQYTVGGRLSFFTEAIFSMVETMSHKAQKLKLQGLPVASRSVDSLVYSLWALLPSFCNYPVDTVESFADLGRILCGVLQTQAETHGIICASLNILIQQNKEVVEGKEVPTNDASPAMQRATARYDSQHAAANLKVLRLCAPKLLDVLSRIFHECSKDDGGSLQSAIGNLASIAEKKTVSKLLFKTLQELLEATKTAIAQDESPVSGMDVDNTADKNSSSNLRARLFDLLVSLLPGLDGQEVDTIFSSLKPAMQDSKGLIQKKAYKVLSVILKSSDGFVSKNLEELLVLMHNICHVSAKRHKLDCLYFLLAHASRTDDLKERKDIVSSFLPEVILALKEVNKKTRNRAYDVLVQIGHAYADEENGGDNEKLHGYFDMVVGCLAGEKPQMISAAVKGVARLTYEFSDLISSAYNLLPSTFLLLQRKNKEITKVRLLLEMLIKKCGTEAVKSVMPEEHMKLLTNIRKIKERKEKKYAAGSDISKSQHSKDTSSKVSRWNDTKIFSDVYADSEDSDGDDMDAESHGRSKASSLLKSKASALRSKKSRNQSHLEVDESDDEPLDLMDQHKTRLALRSSELRKRKADSDEEAEFDVEGRLVIREGERSKRKELSDADSDAKSSKGSRFSGNSSKKNQKRMKTSESGYAYTGKEYASKKASGDLKKKDKLEPYAYWPLDRKMMSRRPEQRAVAVRGMSSVVKMAKKMEGKSAAEALATTKFKKFKRSGQKKSAGKKKNK</sequence>
<dbReference type="Pfam" id="PF08161">
    <property type="entry name" value="RRP12_HEAT"/>
    <property type="match status" value="1"/>
</dbReference>
<dbReference type="PIR" id="T02323">
    <property type="entry name" value="T02323"/>
</dbReference>
<evidence type="ECO:0000259" key="5">
    <source>
        <dbReference type="Pfam" id="PF08161"/>
    </source>
</evidence>
<reference evidence="8" key="2">
    <citation type="submission" date="2000-03" db="EMBL/GenBank/DDBJ databases">
        <authorList>
            <person name="Rounsley S.D."/>
            <person name="Lin X."/>
            <person name="Ketchum K.A."/>
            <person name="Crosby M.L."/>
            <person name="Brandon R.C."/>
            <person name="Sykes S.M."/>
            <person name="Kaul S."/>
            <person name="Mason T.M."/>
            <person name="Kerlavage A.R."/>
            <person name="Adams M.D."/>
            <person name="Somerville C.R."/>
            <person name="Venter J.C."/>
        </authorList>
    </citation>
    <scope>NUCLEOTIDE SEQUENCE</scope>
</reference>
<feature type="domain" description="Nodulin-like" evidence="4">
    <location>
        <begin position="7"/>
        <end position="262"/>
    </location>
</feature>
<feature type="transmembrane region" description="Helical" evidence="3">
    <location>
        <begin position="54"/>
        <end position="71"/>
    </location>
</feature>
<dbReference type="Gene3D" id="1.25.10.10">
    <property type="entry name" value="Leucine-rich Repeat Variant"/>
    <property type="match status" value="1"/>
</dbReference>
<dbReference type="Pfam" id="PF06813">
    <property type="entry name" value="Nodulin-like"/>
    <property type="match status" value="2"/>
</dbReference>
<feature type="compositionally biased region" description="Low complexity" evidence="2">
    <location>
        <begin position="2094"/>
        <end position="2106"/>
    </location>
</feature>
<dbReference type="Pfam" id="PF23262">
    <property type="entry name" value="NFD4_C"/>
    <property type="match status" value="2"/>
</dbReference>
<gene>
    <name evidence="8" type="ordered locus">At2g34350</name>
</gene>
<feature type="domain" description="NFD4 C-terminal" evidence="6">
    <location>
        <begin position="925"/>
        <end position="1129"/>
    </location>
</feature>
<feature type="transmembrane region" description="Helical" evidence="3">
    <location>
        <begin position="146"/>
        <end position="168"/>
    </location>
</feature>
<feature type="transmembrane region" description="Helical" evidence="3">
    <location>
        <begin position="1103"/>
        <end position="1123"/>
    </location>
</feature>
<organism evidence="8">
    <name type="scientific">Arabidopsis thaliana</name>
    <name type="common">Mouse-ear cress</name>
    <dbReference type="NCBI Taxonomy" id="3702"/>
    <lineage>
        <taxon>Eukaryota</taxon>
        <taxon>Viridiplantae</taxon>
        <taxon>Streptophyta</taxon>
        <taxon>Embryophyta</taxon>
        <taxon>Tracheophyta</taxon>
        <taxon>Spermatophyta</taxon>
        <taxon>Magnoliopsida</taxon>
        <taxon>eudicotyledons</taxon>
        <taxon>Gunneridae</taxon>
        <taxon>Pentapetalae</taxon>
        <taxon>rosids</taxon>
        <taxon>malvids</taxon>
        <taxon>Brassicales</taxon>
        <taxon>Brassicaceae</taxon>
        <taxon>Camelineae</taxon>
        <taxon>Arabidopsis</taxon>
    </lineage>
</organism>
<feature type="transmembrane region" description="Helical" evidence="3">
    <location>
        <begin position="1058"/>
        <end position="1083"/>
    </location>
</feature>
<feature type="domain" description="RRP12 N-terminal HEAT" evidence="7">
    <location>
        <begin position="1139"/>
        <end position="1351"/>
    </location>
</feature>
<dbReference type="Pfam" id="PF25772">
    <property type="entry name" value="HEAT_RRP12_N"/>
    <property type="match status" value="1"/>
</dbReference>
<protein>
    <submittedName>
        <fullName evidence="8">Nodulin-like protein</fullName>
    </submittedName>
</protein>
<accession>O80784</accession>
<dbReference type="InterPro" id="IPR056555">
    <property type="entry name" value="NFD4_C"/>
</dbReference>
<dbReference type="InterPro" id="IPR010658">
    <property type="entry name" value="Nodulin-like"/>
</dbReference>
<dbReference type="SUPFAM" id="SSF48371">
    <property type="entry name" value="ARM repeat"/>
    <property type="match status" value="1"/>
</dbReference>
<comment type="similarity">
    <text evidence="1">Belongs to the RRP12 family.</text>
</comment>
<feature type="transmembrane region" description="Helical" evidence="3">
    <location>
        <begin position="794"/>
        <end position="815"/>
    </location>
</feature>
<feature type="transmembrane region" description="Helical" evidence="3">
    <location>
        <begin position="245"/>
        <end position="265"/>
    </location>
</feature>
<evidence type="ECO:0000256" key="2">
    <source>
        <dbReference type="SAM" id="MobiDB-lite"/>
    </source>
</evidence>
<feature type="compositionally biased region" description="Acidic residues" evidence="2">
    <location>
        <begin position="2075"/>
        <end position="2086"/>
    </location>
</feature>
<keyword evidence="3" id="KW-1133">Transmembrane helix</keyword>
<feature type="domain" description="Nodulin-like" evidence="4">
    <location>
        <begin position="623"/>
        <end position="876"/>
    </location>
</feature>
<feature type="transmembrane region" description="Helical" evidence="3">
    <location>
        <begin position="15"/>
        <end position="33"/>
    </location>
</feature>
<evidence type="ECO:0000256" key="1">
    <source>
        <dbReference type="ARBA" id="ARBA00007690"/>
    </source>
</evidence>
<feature type="transmembrane region" description="Helical" evidence="3">
    <location>
        <begin position="114"/>
        <end position="140"/>
    </location>
</feature>
<feature type="transmembrane region" description="Helical" evidence="3">
    <location>
        <begin position="859"/>
        <end position="880"/>
    </location>
</feature>